<proteinExistence type="predicted"/>
<gene>
    <name evidence="2" type="ORF">GCM10011390_18590</name>
</gene>
<sequence>MTLPVAILLGLAALAALLGAAACLRLARPLERLHAGGFVAVACTLPVVLAACLADGVTPRALKALAILLLVLFGNAVATHAAARAILLREGRRR</sequence>
<feature type="transmembrane region" description="Helical" evidence="1">
    <location>
        <begin position="33"/>
        <end position="53"/>
    </location>
</feature>
<evidence type="ECO:0000256" key="1">
    <source>
        <dbReference type="SAM" id="Phobius"/>
    </source>
</evidence>
<feature type="transmembrane region" description="Helical" evidence="1">
    <location>
        <begin position="65"/>
        <end position="87"/>
    </location>
</feature>
<comment type="caution">
    <text evidence="2">The sequence shown here is derived from an EMBL/GenBank/DDBJ whole genome shotgun (WGS) entry which is preliminary data.</text>
</comment>
<dbReference type="AlphaFoldDB" id="A0A916ZIW0"/>
<dbReference type="InterPro" id="IPR005133">
    <property type="entry name" value="PhaG_MnhG_YufB"/>
</dbReference>
<dbReference type="Proteomes" id="UP000644699">
    <property type="component" value="Unassembled WGS sequence"/>
</dbReference>
<evidence type="ECO:0008006" key="4">
    <source>
        <dbReference type="Google" id="ProtNLM"/>
    </source>
</evidence>
<dbReference type="GO" id="GO:0098662">
    <property type="term" value="P:inorganic cation transmembrane transport"/>
    <property type="evidence" value="ECO:0007669"/>
    <property type="project" value="InterPro"/>
</dbReference>
<evidence type="ECO:0000313" key="3">
    <source>
        <dbReference type="Proteomes" id="UP000644699"/>
    </source>
</evidence>
<organism evidence="2 3">
    <name type="scientific">Aureimonas endophytica</name>
    <dbReference type="NCBI Taxonomy" id="2027858"/>
    <lineage>
        <taxon>Bacteria</taxon>
        <taxon>Pseudomonadati</taxon>
        <taxon>Pseudomonadota</taxon>
        <taxon>Alphaproteobacteria</taxon>
        <taxon>Hyphomicrobiales</taxon>
        <taxon>Aurantimonadaceae</taxon>
        <taxon>Aureimonas</taxon>
    </lineage>
</organism>
<keyword evidence="1" id="KW-0472">Membrane</keyword>
<reference evidence="2" key="2">
    <citation type="submission" date="2020-09" db="EMBL/GenBank/DDBJ databases">
        <authorList>
            <person name="Sun Q."/>
            <person name="Zhou Y."/>
        </authorList>
    </citation>
    <scope>NUCLEOTIDE SEQUENCE</scope>
    <source>
        <strain evidence="2">CGMCC 1.15367</strain>
    </source>
</reference>
<evidence type="ECO:0000313" key="2">
    <source>
        <dbReference type="EMBL" id="GGE00075.1"/>
    </source>
</evidence>
<keyword evidence="1" id="KW-1133">Transmembrane helix</keyword>
<name>A0A916ZIW0_9HYPH</name>
<dbReference type="GO" id="GO:0015297">
    <property type="term" value="F:antiporter activity"/>
    <property type="evidence" value="ECO:0007669"/>
    <property type="project" value="InterPro"/>
</dbReference>
<dbReference type="Pfam" id="PF03334">
    <property type="entry name" value="PhaG_MnhG_YufB"/>
    <property type="match status" value="1"/>
</dbReference>
<dbReference type="EMBL" id="BMIQ01000002">
    <property type="protein sequence ID" value="GGE00075.1"/>
    <property type="molecule type" value="Genomic_DNA"/>
</dbReference>
<protein>
    <recommendedName>
        <fullName evidence="4">Monovalent cation/H(+) antiporter subunit G</fullName>
    </recommendedName>
</protein>
<keyword evidence="3" id="KW-1185">Reference proteome</keyword>
<reference evidence="2" key="1">
    <citation type="journal article" date="2014" name="Int. J. Syst. Evol. Microbiol.">
        <title>Complete genome sequence of Corynebacterium casei LMG S-19264T (=DSM 44701T), isolated from a smear-ripened cheese.</title>
        <authorList>
            <consortium name="US DOE Joint Genome Institute (JGI-PGF)"/>
            <person name="Walter F."/>
            <person name="Albersmeier A."/>
            <person name="Kalinowski J."/>
            <person name="Ruckert C."/>
        </authorList>
    </citation>
    <scope>NUCLEOTIDE SEQUENCE</scope>
    <source>
        <strain evidence="2">CGMCC 1.15367</strain>
    </source>
</reference>
<accession>A0A916ZIW0</accession>
<dbReference type="RefSeq" id="WP_188907932.1">
    <property type="nucleotide sequence ID" value="NZ_BMIQ01000002.1"/>
</dbReference>
<keyword evidence="1" id="KW-0812">Transmembrane</keyword>